<dbReference type="InterPro" id="IPR001647">
    <property type="entry name" value="HTH_TetR"/>
</dbReference>
<dbReference type="PANTHER" id="PTHR30055">
    <property type="entry name" value="HTH-TYPE TRANSCRIPTIONAL REGULATOR RUTR"/>
    <property type="match status" value="1"/>
</dbReference>
<organism evidence="4 5">
    <name type="scientific">Nocardia fluminea</name>
    <dbReference type="NCBI Taxonomy" id="134984"/>
    <lineage>
        <taxon>Bacteria</taxon>
        <taxon>Bacillati</taxon>
        <taxon>Actinomycetota</taxon>
        <taxon>Actinomycetes</taxon>
        <taxon>Mycobacteriales</taxon>
        <taxon>Nocardiaceae</taxon>
        <taxon>Nocardia</taxon>
    </lineage>
</organism>
<gene>
    <name evidence="4" type="ORF">ATK86_6754</name>
</gene>
<feature type="domain" description="HTH tetR-type" evidence="3">
    <location>
        <begin position="33"/>
        <end position="93"/>
    </location>
</feature>
<proteinExistence type="predicted"/>
<keyword evidence="1 2" id="KW-0238">DNA-binding</keyword>
<reference evidence="4 5" key="1">
    <citation type="submission" date="2017-12" db="EMBL/GenBank/DDBJ databases">
        <title>Sequencing the genomes of 1000 Actinobacteria strains.</title>
        <authorList>
            <person name="Klenk H.-P."/>
        </authorList>
    </citation>
    <scope>NUCLEOTIDE SEQUENCE [LARGE SCALE GENOMIC DNA]</scope>
    <source>
        <strain evidence="4 5">DSM 44489</strain>
    </source>
</reference>
<dbReference type="AlphaFoldDB" id="A0A2N3VKW6"/>
<evidence type="ECO:0000256" key="2">
    <source>
        <dbReference type="PROSITE-ProRule" id="PRU00335"/>
    </source>
</evidence>
<dbReference type="InterPro" id="IPR009057">
    <property type="entry name" value="Homeodomain-like_sf"/>
</dbReference>
<dbReference type="EMBL" id="PJMW01000002">
    <property type="protein sequence ID" value="PKV82268.1"/>
    <property type="molecule type" value="Genomic_DNA"/>
</dbReference>
<dbReference type="SUPFAM" id="SSF46689">
    <property type="entry name" value="Homeodomain-like"/>
    <property type="match status" value="1"/>
</dbReference>
<feature type="DNA-binding region" description="H-T-H motif" evidence="2">
    <location>
        <begin position="56"/>
        <end position="75"/>
    </location>
</feature>
<evidence type="ECO:0000313" key="4">
    <source>
        <dbReference type="EMBL" id="PKV82268.1"/>
    </source>
</evidence>
<dbReference type="PROSITE" id="PS50977">
    <property type="entry name" value="HTH_TETR_2"/>
    <property type="match status" value="1"/>
</dbReference>
<evidence type="ECO:0000256" key="1">
    <source>
        <dbReference type="ARBA" id="ARBA00023125"/>
    </source>
</evidence>
<dbReference type="Proteomes" id="UP000233766">
    <property type="component" value="Unassembled WGS sequence"/>
</dbReference>
<dbReference type="Gene3D" id="1.10.357.10">
    <property type="entry name" value="Tetracycline Repressor, domain 2"/>
    <property type="match status" value="1"/>
</dbReference>
<comment type="caution">
    <text evidence="4">The sequence shown here is derived from an EMBL/GenBank/DDBJ whole genome shotgun (WGS) entry which is preliminary data.</text>
</comment>
<dbReference type="InterPro" id="IPR050109">
    <property type="entry name" value="HTH-type_TetR-like_transc_reg"/>
</dbReference>
<keyword evidence="5" id="KW-1185">Reference proteome</keyword>
<dbReference type="GO" id="GO:0000976">
    <property type="term" value="F:transcription cis-regulatory region binding"/>
    <property type="evidence" value="ECO:0007669"/>
    <property type="project" value="TreeGrafter"/>
</dbReference>
<dbReference type="PANTHER" id="PTHR30055:SF226">
    <property type="entry name" value="HTH-TYPE TRANSCRIPTIONAL REGULATOR PKSA"/>
    <property type="match status" value="1"/>
</dbReference>
<accession>A0A2N3VKW6</accession>
<sequence length="234" mass="25683">MQQIWKSDKALWQTRRMVKDRAYAGVPAEQRRAQRRTTFLEAAREIVGTQGSARLTVGGLCRQAGLTERYFYESFTNLDAVVTEVYDQVIGELTELIAVRVRAAPDPLRDKVHAAIAAGLQAVADDPRLIRIAFTEAQLNPVLNARRTATIRGFAALVLATVNKQISPESTGAAGAYGELAAMHLVGGLYETVYGWLNGALDLTRDELVDESTEIFLAVVEQILGPESLARRGR</sequence>
<evidence type="ECO:0000313" key="5">
    <source>
        <dbReference type="Proteomes" id="UP000233766"/>
    </source>
</evidence>
<name>A0A2N3VKW6_9NOCA</name>
<dbReference type="GO" id="GO:0003700">
    <property type="term" value="F:DNA-binding transcription factor activity"/>
    <property type="evidence" value="ECO:0007669"/>
    <property type="project" value="TreeGrafter"/>
</dbReference>
<protein>
    <submittedName>
        <fullName evidence="4">TetR family transcriptional regulator</fullName>
    </submittedName>
</protein>
<evidence type="ECO:0000259" key="3">
    <source>
        <dbReference type="PROSITE" id="PS50977"/>
    </source>
</evidence>